<evidence type="ECO:0000313" key="3">
    <source>
        <dbReference type="Proteomes" id="UP001164803"/>
    </source>
</evidence>
<proteinExistence type="predicted"/>
<dbReference type="RefSeq" id="WP_268046168.1">
    <property type="nucleotide sequence ID" value="NZ_CP104064.1"/>
</dbReference>
<dbReference type="Proteomes" id="UP001164803">
    <property type="component" value="Chromosome"/>
</dbReference>
<evidence type="ECO:0000256" key="1">
    <source>
        <dbReference type="SAM" id="MobiDB-lite"/>
    </source>
</evidence>
<sequence length="307" mass="34595">MAFIQTHQSLRDHRKILELAARLDMSEAHVSGHCIFLWLWAIDNAPDGILPASNRIIERAAGWEGESGVLVDALVSVGLLEVGDDQQLHIHDWDDYTGRLIEQRNKNAERMREARARKRNNTQTNNVQQTFDARAGAIVEKSIQEKSSSGDQDTLGDLSASGSINAPSEDKHMLPPQQLEQLSLPDYCQEIEFAMVACGANPNYVVKKEALDWVKKFHASKVPIDFVKTGIQKCYDDNPEIHTFTYCAMRIEEWWAKELAFQTSAEPIDFQMRLAASRASPGESRYVPQGLPPEAQEWDKFAKRGTS</sequence>
<feature type="compositionally biased region" description="Low complexity" evidence="1">
    <location>
        <begin position="121"/>
        <end position="130"/>
    </location>
</feature>
<name>A0ABY6Z8K5_9BACL</name>
<evidence type="ECO:0000313" key="2">
    <source>
        <dbReference type="EMBL" id="WAH38586.1"/>
    </source>
</evidence>
<feature type="region of interest" description="Disordered" evidence="1">
    <location>
        <begin position="143"/>
        <end position="172"/>
    </location>
</feature>
<feature type="region of interest" description="Disordered" evidence="1">
    <location>
        <begin position="106"/>
        <end position="131"/>
    </location>
</feature>
<keyword evidence="3" id="KW-1185">Reference proteome</keyword>
<accession>A0ABY6Z8K5</accession>
<feature type="region of interest" description="Disordered" evidence="1">
    <location>
        <begin position="280"/>
        <end position="307"/>
    </location>
</feature>
<dbReference type="EMBL" id="CP104064">
    <property type="protein sequence ID" value="WAH38586.1"/>
    <property type="molecule type" value="Genomic_DNA"/>
</dbReference>
<organism evidence="2 3">
    <name type="scientific">Alicyclobacillus dauci</name>
    <dbReference type="NCBI Taxonomy" id="1475485"/>
    <lineage>
        <taxon>Bacteria</taxon>
        <taxon>Bacillati</taxon>
        <taxon>Bacillota</taxon>
        <taxon>Bacilli</taxon>
        <taxon>Bacillales</taxon>
        <taxon>Alicyclobacillaceae</taxon>
        <taxon>Alicyclobacillus</taxon>
    </lineage>
</organism>
<reference evidence="2" key="1">
    <citation type="submission" date="2022-08" db="EMBL/GenBank/DDBJ databases">
        <title>Alicyclobacillus dauci DSM2870, complete genome.</title>
        <authorList>
            <person name="Wang Q."/>
            <person name="Cai R."/>
            <person name="Wang Z."/>
        </authorList>
    </citation>
    <scope>NUCLEOTIDE SEQUENCE</scope>
    <source>
        <strain evidence="2">DSM 28700</strain>
    </source>
</reference>
<feature type="compositionally biased region" description="Basic and acidic residues" evidence="1">
    <location>
        <begin position="297"/>
        <end position="307"/>
    </location>
</feature>
<protein>
    <submittedName>
        <fullName evidence="2">Uncharacterized protein</fullName>
    </submittedName>
</protein>
<gene>
    <name evidence="2" type="ORF">NZD86_08940</name>
</gene>